<dbReference type="AlphaFoldDB" id="A0A125R3S2"/>
<evidence type="ECO:0000259" key="5">
    <source>
        <dbReference type="PROSITE" id="PS01031"/>
    </source>
</evidence>
<protein>
    <submittedName>
        <fullName evidence="6">Small heat shock protein 2</fullName>
    </submittedName>
</protein>
<dbReference type="PRINTS" id="PR00299">
    <property type="entry name" value="ACRYSTALLIN"/>
</dbReference>
<dbReference type="CDD" id="cd06526">
    <property type="entry name" value="metazoan_ACD"/>
    <property type="match status" value="1"/>
</dbReference>
<dbReference type="SUPFAM" id="SSF49764">
    <property type="entry name" value="HSP20-like chaperones"/>
    <property type="match status" value="1"/>
</dbReference>
<name>A0A125R3S2_LAOST</name>
<evidence type="ECO:0000256" key="2">
    <source>
        <dbReference type="PROSITE-ProRule" id="PRU00285"/>
    </source>
</evidence>
<feature type="compositionally biased region" description="Polar residues" evidence="4">
    <location>
        <begin position="157"/>
        <end position="170"/>
    </location>
</feature>
<dbReference type="PANTHER" id="PTHR45640:SF13">
    <property type="entry name" value="HEAT SHOCK PROTEIN 22-RELATED"/>
    <property type="match status" value="1"/>
</dbReference>
<evidence type="ECO:0000256" key="1">
    <source>
        <dbReference type="ARBA" id="ARBA00023016"/>
    </source>
</evidence>
<sequence length="179" mass="21199">MSLFPYVIRDFMKILNHPTVYDQYFALRPSVFRFMNVPLQISYQQRPRFERENNRISNLEEDNNNFKVNLDVQQFKPEEISVKLSGDNIVIEGKHEERTDQQGFISRHFCHRYKLPDNVDVDKLQTELSSDGILSLVTPKIINEINNNERHIPIRHTNQPALKQKQQSSNEKSEEKMDP</sequence>
<feature type="domain" description="SHSP" evidence="5">
    <location>
        <begin position="47"/>
        <end position="155"/>
    </location>
</feature>
<feature type="region of interest" description="Disordered" evidence="4">
    <location>
        <begin position="151"/>
        <end position="179"/>
    </location>
</feature>
<dbReference type="GO" id="GO:0005634">
    <property type="term" value="C:nucleus"/>
    <property type="evidence" value="ECO:0007669"/>
    <property type="project" value="TreeGrafter"/>
</dbReference>
<evidence type="ECO:0000256" key="4">
    <source>
        <dbReference type="SAM" id="MobiDB-lite"/>
    </source>
</evidence>
<reference evidence="6" key="1">
    <citation type="submission" date="2015-03" db="EMBL/GenBank/DDBJ databases">
        <authorList>
            <person name="Murphy D."/>
        </authorList>
    </citation>
    <scope>NUCLEOTIDE SEQUENCE</scope>
</reference>
<dbReference type="InterPro" id="IPR008978">
    <property type="entry name" value="HSP20-like_chaperone"/>
</dbReference>
<evidence type="ECO:0000256" key="3">
    <source>
        <dbReference type="RuleBase" id="RU003616"/>
    </source>
</evidence>
<dbReference type="EMBL" id="KP994347">
    <property type="protein sequence ID" value="AMD09933.1"/>
    <property type="molecule type" value="mRNA"/>
</dbReference>
<dbReference type="PROSITE" id="PS01031">
    <property type="entry name" value="SHSP"/>
    <property type="match status" value="1"/>
</dbReference>
<dbReference type="Pfam" id="PF00011">
    <property type="entry name" value="HSP20"/>
    <property type="match status" value="1"/>
</dbReference>
<organism evidence="6">
    <name type="scientific">Laodelphax striatellus</name>
    <name type="common">Small brown planthopper</name>
    <name type="synonym">Delphax striatella</name>
    <dbReference type="NCBI Taxonomy" id="195883"/>
    <lineage>
        <taxon>Eukaryota</taxon>
        <taxon>Metazoa</taxon>
        <taxon>Ecdysozoa</taxon>
        <taxon>Arthropoda</taxon>
        <taxon>Hexapoda</taxon>
        <taxon>Insecta</taxon>
        <taxon>Pterygota</taxon>
        <taxon>Neoptera</taxon>
        <taxon>Paraneoptera</taxon>
        <taxon>Hemiptera</taxon>
        <taxon>Auchenorrhyncha</taxon>
        <taxon>Fulgoroidea</taxon>
        <taxon>Delphacidae</taxon>
        <taxon>Criomorphinae</taxon>
        <taxon>Laodelphax</taxon>
    </lineage>
</organism>
<dbReference type="GO" id="GO:0051082">
    <property type="term" value="F:unfolded protein binding"/>
    <property type="evidence" value="ECO:0007669"/>
    <property type="project" value="TreeGrafter"/>
</dbReference>
<gene>
    <name evidence="6" type="primary">shsp2</name>
</gene>
<comment type="similarity">
    <text evidence="2 3">Belongs to the small heat shock protein (HSP20) family.</text>
</comment>
<dbReference type="InterPro" id="IPR001436">
    <property type="entry name" value="Alpha-crystallin/sHSP_animal"/>
</dbReference>
<dbReference type="InterPro" id="IPR002068">
    <property type="entry name" value="A-crystallin/Hsp20_dom"/>
</dbReference>
<dbReference type="GO" id="GO:0005737">
    <property type="term" value="C:cytoplasm"/>
    <property type="evidence" value="ECO:0007669"/>
    <property type="project" value="TreeGrafter"/>
</dbReference>
<keyword evidence="1 6" id="KW-0346">Stress response</keyword>
<accession>A0A125R3S2</accession>
<dbReference type="GO" id="GO:0042026">
    <property type="term" value="P:protein refolding"/>
    <property type="evidence" value="ECO:0007669"/>
    <property type="project" value="TreeGrafter"/>
</dbReference>
<dbReference type="PANTHER" id="PTHR45640">
    <property type="entry name" value="HEAT SHOCK PROTEIN HSP-12.2-RELATED"/>
    <property type="match status" value="1"/>
</dbReference>
<dbReference type="Gene3D" id="2.60.40.790">
    <property type="match status" value="1"/>
</dbReference>
<proteinExistence type="evidence at transcript level"/>
<evidence type="ECO:0000313" key="6">
    <source>
        <dbReference type="EMBL" id="AMD09933.1"/>
    </source>
</evidence>
<dbReference type="GO" id="GO:0009408">
    <property type="term" value="P:response to heat"/>
    <property type="evidence" value="ECO:0007669"/>
    <property type="project" value="TreeGrafter"/>
</dbReference>